<organism evidence="2">
    <name type="scientific">hydrothermal vent metagenome</name>
    <dbReference type="NCBI Taxonomy" id="652676"/>
    <lineage>
        <taxon>unclassified sequences</taxon>
        <taxon>metagenomes</taxon>
        <taxon>ecological metagenomes</taxon>
    </lineage>
</organism>
<reference evidence="2" key="1">
    <citation type="submission" date="2018-06" db="EMBL/GenBank/DDBJ databases">
        <authorList>
            <person name="Zhirakovskaya E."/>
        </authorList>
    </citation>
    <scope>NUCLEOTIDE SEQUENCE</scope>
</reference>
<dbReference type="Pfam" id="PF09832">
    <property type="entry name" value="DUF2059"/>
    <property type="match status" value="1"/>
</dbReference>
<sequence length="193" mass="22081">MIKRICLCLIMSVVLSVSAFADTIFLKDGSVIEGEIISRTALFVVMRDERGVPSKYHMEQIGHIYGKEEQAAANALLIDPLEIEGVEEEKVRLIVEFIEVSGVHQNMQASIQQIIDNAPEERRWDLEELFDINMLVQNLIPIYDAYYTEEDLKALVAFYTSPVGQKFFEVTPKIMAEAMQVSVQYFQEKIKQN</sequence>
<dbReference type="AlphaFoldDB" id="A0A3B1DAU8"/>
<gene>
    <name evidence="2" type="ORF">MNBD_UNCLBAC01-1152</name>
</gene>
<dbReference type="EMBL" id="UOGJ01000075">
    <property type="protein sequence ID" value="VAX35961.1"/>
    <property type="molecule type" value="Genomic_DNA"/>
</dbReference>
<dbReference type="InterPro" id="IPR018637">
    <property type="entry name" value="DUF2059"/>
</dbReference>
<evidence type="ECO:0000313" key="2">
    <source>
        <dbReference type="EMBL" id="VAX35961.1"/>
    </source>
</evidence>
<name>A0A3B1DAU8_9ZZZZ</name>
<evidence type="ECO:0000259" key="1">
    <source>
        <dbReference type="Pfam" id="PF09832"/>
    </source>
</evidence>
<feature type="domain" description="DUF2059" evidence="1">
    <location>
        <begin position="135"/>
        <end position="187"/>
    </location>
</feature>
<accession>A0A3B1DAU8</accession>
<protein>
    <recommendedName>
        <fullName evidence="1">DUF2059 domain-containing protein</fullName>
    </recommendedName>
</protein>
<proteinExistence type="predicted"/>